<protein>
    <submittedName>
        <fullName evidence="1">Uncharacterized protein</fullName>
    </submittedName>
</protein>
<keyword evidence="2" id="KW-1185">Reference proteome</keyword>
<sequence>DNLLIIKRLALFSVVMDGIEPLNDTFMSFSLKYSDSELLTANI</sequence>
<organism evidence="1 2">
    <name type="scientific">Dyadobacter arcticus</name>
    <dbReference type="NCBI Taxonomy" id="1078754"/>
    <lineage>
        <taxon>Bacteria</taxon>
        <taxon>Pseudomonadati</taxon>
        <taxon>Bacteroidota</taxon>
        <taxon>Cytophagia</taxon>
        <taxon>Cytophagales</taxon>
        <taxon>Spirosomataceae</taxon>
        <taxon>Dyadobacter</taxon>
    </lineage>
</organism>
<feature type="non-terminal residue" evidence="1">
    <location>
        <position position="1"/>
    </location>
</feature>
<proteinExistence type="predicted"/>
<reference evidence="1 2" key="1">
    <citation type="submission" date="2020-03" db="EMBL/GenBank/DDBJ databases">
        <title>Genomic Encyclopedia of Type Strains, Phase IV (KMG-IV): sequencing the most valuable type-strain genomes for metagenomic binning, comparative biology and taxonomic classification.</title>
        <authorList>
            <person name="Goeker M."/>
        </authorList>
    </citation>
    <scope>NUCLEOTIDE SEQUENCE [LARGE SCALE GENOMIC DNA]</scope>
    <source>
        <strain evidence="1 2">DSM 102865</strain>
    </source>
</reference>
<evidence type="ECO:0000313" key="1">
    <source>
        <dbReference type="EMBL" id="NIJ56170.1"/>
    </source>
</evidence>
<gene>
    <name evidence="1" type="ORF">FHS68_005370</name>
</gene>
<dbReference type="EMBL" id="JAASQJ010000010">
    <property type="protein sequence ID" value="NIJ56170.1"/>
    <property type="molecule type" value="Genomic_DNA"/>
</dbReference>
<evidence type="ECO:0000313" key="2">
    <source>
        <dbReference type="Proteomes" id="UP001179181"/>
    </source>
</evidence>
<name>A0ABX0UX43_9BACT</name>
<dbReference type="Proteomes" id="UP001179181">
    <property type="component" value="Unassembled WGS sequence"/>
</dbReference>
<comment type="caution">
    <text evidence="1">The sequence shown here is derived from an EMBL/GenBank/DDBJ whole genome shotgun (WGS) entry which is preliminary data.</text>
</comment>
<accession>A0ABX0UX43</accession>